<accession>A0AAD6JHS1</accession>
<dbReference type="SUPFAM" id="SSF56300">
    <property type="entry name" value="Metallo-dependent phosphatases"/>
    <property type="match status" value="1"/>
</dbReference>
<keyword evidence="5" id="KW-0464">Manganese</keyword>
<dbReference type="GO" id="GO:0016020">
    <property type="term" value="C:membrane"/>
    <property type="evidence" value="ECO:0007669"/>
    <property type="project" value="GOC"/>
</dbReference>
<comment type="cofactor">
    <cofactor evidence="1">
        <name>Mn(2+)</name>
        <dbReference type="ChEBI" id="CHEBI:29035"/>
    </cofactor>
</comment>
<dbReference type="AlphaFoldDB" id="A0AAD6JHS1"/>
<keyword evidence="2" id="KW-0479">Metal-binding</keyword>
<organism evidence="7 8">
    <name type="scientific">Salix udensis</name>
    <dbReference type="NCBI Taxonomy" id="889485"/>
    <lineage>
        <taxon>Eukaryota</taxon>
        <taxon>Viridiplantae</taxon>
        <taxon>Streptophyta</taxon>
        <taxon>Embryophyta</taxon>
        <taxon>Tracheophyta</taxon>
        <taxon>Spermatophyta</taxon>
        <taxon>Magnoliopsida</taxon>
        <taxon>eudicotyledons</taxon>
        <taxon>Gunneridae</taxon>
        <taxon>Pentapetalae</taxon>
        <taxon>rosids</taxon>
        <taxon>fabids</taxon>
        <taxon>Malpighiales</taxon>
        <taxon>Salicaceae</taxon>
        <taxon>Saliceae</taxon>
        <taxon>Salix</taxon>
    </lineage>
</organism>
<evidence type="ECO:0008006" key="9">
    <source>
        <dbReference type="Google" id="ProtNLM"/>
    </source>
</evidence>
<evidence type="ECO:0000313" key="8">
    <source>
        <dbReference type="Proteomes" id="UP001162972"/>
    </source>
</evidence>
<dbReference type="GO" id="GO:0016787">
    <property type="term" value="F:hydrolase activity"/>
    <property type="evidence" value="ECO:0007669"/>
    <property type="project" value="UniProtKB-KW"/>
</dbReference>
<reference evidence="7 8" key="1">
    <citation type="journal article" date="2023" name="Int. J. Mol. Sci.">
        <title>De Novo Assembly and Annotation of 11 Diverse Shrub Willow (Salix) Genomes Reveals Novel Gene Organization in Sex-Linked Regions.</title>
        <authorList>
            <person name="Hyden B."/>
            <person name="Feng K."/>
            <person name="Yates T.B."/>
            <person name="Jawdy S."/>
            <person name="Cereghino C."/>
            <person name="Smart L.B."/>
            <person name="Muchero W."/>
        </authorList>
    </citation>
    <scope>NUCLEOTIDE SEQUENCE [LARGE SCALE GENOMIC DNA]</scope>
    <source>
        <tissue evidence="7">Shoot tip</tissue>
    </source>
</reference>
<keyword evidence="4" id="KW-0472">Membrane</keyword>
<dbReference type="GO" id="GO:0046872">
    <property type="term" value="F:metal ion binding"/>
    <property type="evidence" value="ECO:0007669"/>
    <property type="project" value="UniProtKB-KW"/>
</dbReference>
<evidence type="ECO:0000256" key="5">
    <source>
        <dbReference type="ARBA" id="ARBA00023211"/>
    </source>
</evidence>
<dbReference type="InterPro" id="IPR033308">
    <property type="entry name" value="PGAP5/Cdc1/Ted1"/>
</dbReference>
<evidence type="ECO:0000256" key="3">
    <source>
        <dbReference type="ARBA" id="ARBA00022801"/>
    </source>
</evidence>
<evidence type="ECO:0000256" key="2">
    <source>
        <dbReference type="ARBA" id="ARBA00022723"/>
    </source>
</evidence>
<evidence type="ECO:0000256" key="6">
    <source>
        <dbReference type="SAM" id="SignalP"/>
    </source>
</evidence>
<dbReference type="PANTHER" id="PTHR13315:SF0">
    <property type="entry name" value="METALLOPHOSPHOESTERASE 1"/>
    <property type="match status" value="1"/>
</dbReference>
<evidence type="ECO:0000256" key="4">
    <source>
        <dbReference type="ARBA" id="ARBA00023136"/>
    </source>
</evidence>
<keyword evidence="8" id="KW-1185">Reference proteome</keyword>
<feature type="chain" id="PRO_5042075077" description="Calcineurin-like phosphoesterase domain-containing protein" evidence="6">
    <location>
        <begin position="25"/>
        <end position="477"/>
    </location>
</feature>
<name>A0AAD6JHS1_9ROSI</name>
<feature type="signal peptide" evidence="6">
    <location>
        <begin position="1"/>
        <end position="24"/>
    </location>
</feature>
<proteinExistence type="predicted"/>
<protein>
    <recommendedName>
        <fullName evidence="9">Calcineurin-like phosphoesterase domain-containing protein</fullName>
    </recommendedName>
</protein>
<sequence length="477" mass="53796">MVPLFPWKPLLLFLSLFFYEHWISIPSCNIVPNSNLNRQENDVVEEEHDNNEVLKVMLVANLLLLGSDTSFFNLYFRDHYMSKVFKKSFYSLKPDMLLVMGDVSARGSTLTRGKWVSVLHQFHGMLGPFIELPFHVVLGDMDVGGCSGLDSNSVYWIARSFPGLDSSGCGGFDIDNVSFVSLNAVALLCGSNKLRFSVEKAVEMERIDSWMDTEKEMDDYGEFTKISDSFGRRKDSVSSGLGPVLLLHFPLHRAADSGGCKEGNIVRKAPVPLRQNLNALESSSVFALFFMSFNQYLFMHSSLHVKCGGASVMLNSQCYCWAIAKIWSHVFLSLAMLSCLPMGVYSPFFVPWGFTGAPYELSHTIPPNATQYIFQALKPRIVFSAHTHEFCDHTHADGTREITVPAMTWKARDDPGFVFATFRSGGNTMNHTNMEAVVQMMMGMTKDAVNNYDMKLSTQHYERQLLDFWFCGFVDKK</sequence>
<evidence type="ECO:0000256" key="1">
    <source>
        <dbReference type="ARBA" id="ARBA00001936"/>
    </source>
</evidence>
<evidence type="ECO:0000313" key="7">
    <source>
        <dbReference type="EMBL" id="KAJ6405200.1"/>
    </source>
</evidence>
<keyword evidence="3" id="KW-0378">Hydrolase</keyword>
<comment type="caution">
    <text evidence="7">The sequence shown here is derived from an EMBL/GenBank/DDBJ whole genome shotgun (WGS) entry which is preliminary data.</text>
</comment>
<keyword evidence="6" id="KW-0732">Signal</keyword>
<dbReference type="InterPro" id="IPR029052">
    <property type="entry name" value="Metallo-depent_PP-like"/>
</dbReference>
<dbReference type="EMBL" id="JAPFFJ010000017">
    <property type="protein sequence ID" value="KAJ6405200.1"/>
    <property type="molecule type" value="Genomic_DNA"/>
</dbReference>
<dbReference type="Proteomes" id="UP001162972">
    <property type="component" value="Chromosome 2"/>
</dbReference>
<gene>
    <name evidence="7" type="ORF">OIU84_013220</name>
</gene>
<dbReference type="PANTHER" id="PTHR13315">
    <property type="entry name" value="METALLO PHOSPHOESTERASE RELATED"/>
    <property type="match status" value="1"/>
</dbReference>
<dbReference type="GO" id="GO:0006506">
    <property type="term" value="P:GPI anchor biosynthetic process"/>
    <property type="evidence" value="ECO:0007669"/>
    <property type="project" value="InterPro"/>
</dbReference>